<reference evidence="4" key="1">
    <citation type="submission" date="2022-10" db="EMBL/GenBank/DDBJ databases">
        <title>Genome assembly of Pristionchus species.</title>
        <authorList>
            <person name="Yoshida K."/>
            <person name="Sommer R.J."/>
        </authorList>
    </citation>
    <scope>NUCLEOTIDE SEQUENCE [LARGE SCALE GENOMIC DNA]</scope>
    <source>
        <strain evidence="4">RS5460</strain>
    </source>
</reference>
<dbReference type="GO" id="GO:0005739">
    <property type="term" value="C:mitochondrion"/>
    <property type="evidence" value="ECO:0007669"/>
    <property type="project" value="TreeGrafter"/>
</dbReference>
<dbReference type="EMBL" id="BTRK01000004">
    <property type="protein sequence ID" value="GMR46360.1"/>
    <property type="molecule type" value="Genomic_DNA"/>
</dbReference>
<dbReference type="Proteomes" id="UP001328107">
    <property type="component" value="Unassembled WGS sequence"/>
</dbReference>
<dbReference type="Pfam" id="PF00755">
    <property type="entry name" value="Carn_acyltransf"/>
    <property type="match status" value="1"/>
</dbReference>
<keyword evidence="4" id="KW-1185">Reference proteome</keyword>
<dbReference type="InterPro" id="IPR000542">
    <property type="entry name" value="Carn_acyl_trans"/>
</dbReference>
<dbReference type="PANTHER" id="PTHR22589">
    <property type="entry name" value="CARNITINE O-ACYLTRANSFERASE"/>
    <property type="match status" value="1"/>
</dbReference>
<evidence type="ECO:0000313" key="3">
    <source>
        <dbReference type="EMBL" id="GMR46360.1"/>
    </source>
</evidence>
<feature type="non-terminal residue" evidence="3">
    <location>
        <position position="1"/>
    </location>
</feature>
<proteinExistence type="inferred from homology"/>
<comment type="caution">
    <text evidence="3">The sequence shown here is derived from an EMBL/GenBank/DDBJ whole genome shotgun (WGS) entry which is preliminary data.</text>
</comment>
<dbReference type="AlphaFoldDB" id="A0AAN5CL70"/>
<dbReference type="SUPFAM" id="SSF52777">
    <property type="entry name" value="CoA-dependent acyltransferases"/>
    <property type="match status" value="1"/>
</dbReference>
<gene>
    <name evidence="3" type="ORF">PMAYCL1PPCAC_16555</name>
</gene>
<feature type="non-terminal residue" evidence="3">
    <location>
        <position position="176"/>
    </location>
</feature>
<dbReference type="GO" id="GO:0009437">
    <property type="term" value="P:carnitine metabolic process"/>
    <property type="evidence" value="ECO:0007669"/>
    <property type="project" value="TreeGrafter"/>
</dbReference>
<name>A0AAN5CL70_9BILA</name>
<protein>
    <recommendedName>
        <fullName evidence="2">Choline/carnitine acyltransferase domain-containing protein</fullName>
    </recommendedName>
</protein>
<dbReference type="GO" id="GO:0004095">
    <property type="term" value="F:carnitine O-palmitoyltransferase activity"/>
    <property type="evidence" value="ECO:0007669"/>
    <property type="project" value="TreeGrafter"/>
</dbReference>
<dbReference type="Gene3D" id="3.30.559.10">
    <property type="entry name" value="Chloramphenicol acetyltransferase-like domain"/>
    <property type="match status" value="1"/>
</dbReference>
<evidence type="ECO:0000259" key="2">
    <source>
        <dbReference type="Pfam" id="PF00755"/>
    </source>
</evidence>
<evidence type="ECO:0000256" key="1">
    <source>
        <dbReference type="ARBA" id="ARBA00005232"/>
    </source>
</evidence>
<dbReference type="GO" id="GO:0006631">
    <property type="term" value="P:fatty acid metabolic process"/>
    <property type="evidence" value="ECO:0007669"/>
    <property type="project" value="TreeGrafter"/>
</dbReference>
<organism evidence="3 4">
    <name type="scientific">Pristionchus mayeri</name>
    <dbReference type="NCBI Taxonomy" id="1317129"/>
    <lineage>
        <taxon>Eukaryota</taxon>
        <taxon>Metazoa</taxon>
        <taxon>Ecdysozoa</taxon>
        <taxon>Nematoda</taxon>
        <taxon>Chromadorea</taxon>
        <taxon>Rhabditida</taxon>
        <taxon>Rhabditina</taxon>
        <taxon>Diplogasteromorpha</taxon>
        <taxon>Diplogasteroidea</taxon>
        <taxon>Neodiplogasteridae</taxon>
        <taxon>Pristionchus</taxon>
    </lineage>
</organism>
<evidence type="ECO:0000313" key="4">
    <source>
        <dbReference type="Proteomes" id="UP001328107"/>
    </source>
</evidence>
<dbReference type="InterPro" id="IPR039551">
    <property type="entry name" value="Cho/carn_acyl_trans"/>
</dbReference>
<sequence>PDAFIQMAIQLANYRDQGRFVLTYESASTRFFRNSRTETLRTTGDESCAFVCAMHDEAVDRSKRAEILRLACEAHVLRNRNCMAGKGVDRHLFVLYVMAKASGIHSSFLDHYIQQEWLLSTSQVPVVTNLLNEEIDGGRFAWLGGGFGAVAQAGYGICYRVTGEQSICAHITSYRS</sequence>
<comment type="similarity">
    <text evidence="1">Belongs to the carnitine/choline acetyltransferase family.</text>
</comment>
<accession>A0AAN5CL70</accession>
<dbReference type="InterPro" id="IPR023213">
    <property type="entry name" value="CAT-like_dom_sf"/>
</dbReference>
<dbReference type="PANTHER" id="PTHR22589:SF99">
    <property type="entry name" value="CHOLINE_CARNITINE ACYLTRANSFERASE DOMAIN-CONTAINING PROTEIN"/>
    <property type="match status" value="1"/>
</dbReference>
<feature type="domain" description="Choline/carnitine acyltransferase" evidence="2">
    <location>
        <begin position="1"/>
        <end position="175"/>
    </location>
</feature>